<proteinExistence type="predicted"/>
<protein>
    <submittedName>
        <fullName evidence="1">Uncharacterized protein</fullName>
    </submittedName>
</protein>
<organism evidence="1 2">
    <name type="scientific">Moniliophthora roreri</name>
    <name type="common">Frosty pod rot fungus</name>
    <name type="synonym">Monilia roreri</name>
    <dbReference type="NCBI Taxonomy" id="221103"/>
    <lineage>
        <taxon>Eukaryota</taxon>
        <taxon>Fungi</taxon>
        <taxon>Dikarya</taxon>
        <taxon>Basidiomycota</taxon>
        <taxon>Agaricomycotina</taxon>
        <taxon>Agaricomycetes</taxon>
        <taxon>Agaricomycetidae</taxon>
        <taxon>Agaricales</taxon>
        <taxon>Marasmiineae</taxon>
        <taxon>Marasmiaceae</taxon>
        <taxon>Moniliophthora</taxon>
    </lineage>
</organism>
<dbReference type="Proteomes" id="UP000054988">
    <property type="component" value="Unassembled WGS sequence"/>
</dbReference>
<name>A0A0W0ETF6_MONRR</name>
<dbReference type="AlphaFoldDB" id="A0A0W0ETF6"/>
<dbReference type="eggNOG" id="ENOG502QTXV">
    <property type="taxonomic scope" value="Eukaryota"/>
</dbReference>
<sequence>MTLYHTIIFHLTHYQGLPGPLKRSLLYLAYDEILRGEIFLKCNAGFLTSTCDGILIEENFSQLLIFELTGDRSLIHLTRDEDHDNGRWNFFQGKGQLTTTDFPYDLDTTSLGLTAVQEDDDIAMAVMDEMLDYLNEDGIIQTYFDHSRPRIDPVVCVNVLNLFFTYRRGKQMVATLQWVYSVLLDRAYIHGTRYYTTAESFLFFLCRMLRTCPDTSIRKQFLPLLKERIAERIGAKGDGLSLAMRVIVCNYVELRDKEDYRTLVGLQQEDGGWDNGVLYKYGSSGLLIGNRGLTTAMALQAIRCYRAS</sequence>
<gene>
    <name evidence="1" type="ORF">WG66_20058</name>
</gene>
<accession>A0A0W0ETF6</accession>
<evidence type="ECO:0000313" key="1">
    <source>
        <dbReference type="EMBL" id="KTB27356.1"/>
    </source>
</evidence>
<evidence type="ECO:0000313" key="2">
    <source>
        <dbReference type="Proteomes" id="UP000054988"/>
    </source>
</evidence>
<dbReference type="EMBL" id="LATX01002556">
    <property type="protein sequence ID" value="KTB27356.1"/>
    <property type="molecule type" value="Genomic_DNA"/>
</dbReference>
<reference evidence="1 2" key="1">
    <citation type="submission" date="2015-12" db="EMBL/GenBank/DDBJ databases">
        <title>Draft genome sequence of Moniliophthora roreri, the causal agent of frosty pod rot of cacao.</title>
        <authorList>
            <person name="Aime M.C."/>
            <person name="Diaz-Valderrama J.R."/>
            <person name="Kijpornyongpan T."/>
            <person name="Phillips-Mora W."/>
        </authorList>
    </citation>
    <scope>NUCLEOTIDE SEQUENCE [LARGE SCALE GENOMIC DNA]</scope>
    <source>
        <strain evidence="1 2">MCA 2952</strain>
    </source>
</reference>
<comment type="caution">
    <text evidence="1">The sequence shown here is derived from an EMBL/GenBank/DDBJ whole genome shotgun (WGS) entry which is preliminary data.</text>
</comment>